<proteinExistence type="predicted"/>
<evidence type="ECO:0000313" key="1">
    <source>
        <dbReference type="EMBL" id="ADL19103.1"/>
    </source>
</evidence>
<dbReference type="STRING" id="666510.ASAC_0697"/>
<dbReference type="HOGENOM" id="CLU_1399669_0_0_2"/>
<organism evidence="1 2">
    <name type="scientific">Acidilobus saccharovorans (strain DSM 16705 / JCM 18335 / VKM B-2471 / 345-15)</name>
    <dbReference type="NCBI Taxonomy" id="666510"/>
    <lineage>
        <taxon>Archaea</taxon>
        <taxon>Thermoproteota</taxon>
        <taxon>Thermoprotei</taxon>
        <taxon>Acidilobales</taxon>
        <taxon>Acidilobaceae</taxon>
        <taxon>Acidilobus</taxon>
    </lineage>
</organism>
<dbReference type="Proteomes" id="UP000000346">
    <property type="component" value="Chromosome"/>
</dbReference>
<evidence type="ECO:0000313" key="2">
    <source>
        <dbReference type="Proteomes" id="UP000000346"/>
    </source>
</evidence>
<dbReference type="GeneID" id="9498930"/>
<accession>D9Q1B5</accession>
<dbReference type="OrthoDB" id="385011at2157"/>
<dbReference type="EMBL" id="CP001742">
    <property type="protein sequence ID" value="ADL19103.1"/>
    <property type="molecule type" value="Genomic_DNA"/>
</dbReference>
<name>D9Q1B5_ACIS3</name>
<gene>
    <name evidence="1" type="ordered locus">ASAC_0697</name>
</gene>
<dbReference type="eggNOG" id="arCOG10215">
    <property type="taxonomic scope" value="Archaea"/>
</dbReference>
<dbReference type="AlphaFoldDB" id="D9Q1B5"/>
<dbReference type="RefSeq" id="WP_013266615.1">
    <property type="nucleotide sequence ID" value="NC_014374.1"/>
</dbReference>
<reference evidence="1 2" key="1">
    <citation type="journal article" date="2010" name="Appl. Environ. Microbiol.">
        <title>The genome sequence of the crenarchaeon Acidilobus saccharovorans supports a new order, Acidilobales, and suggests an important ecological role in terrestrial acidic hot springs.</title>
        <authorList>
            <person name="Mardanov A.V."/>
            <person name="Svetlitchnyi V.A."/>
            <person name="Beletsky A.V."/>
            <person name="Prokofeva M.I."/>
            <person name="Bonch-Osmolovskaya E.A."/>
            <person name="Ravin N.V."/>
            <person name="Skryabin K.G."/>
        </authorList>
    </citation>
    <scope>NUCLEOTIDE SEQUENCE [LARGE SCALE GENOMIC DNA]</scope>
    <source>
        <strain evidence="2">DSM 16705 / JCM 18335 / VKM B-2471 / 345-15</strain>
    </source>
</reference>
<dbReference type="InParanoid" id="D9Q1B5"/>
<protein>
    <submittedName>
        <fullName evidence="1">Uncharacterized protein</fullName>
    </submittedName>
</protein>
<keyword evidence="2" id="KW-1185">Reference proteome</keyword>
<dbReference type="KEGG" id="asc:ASAC_0697"/>
<sequence>MKGYLKVAMLASLLAVALAAPMAAAHIIFVYKEQVNFNAVTPVLFKPGPEAAAVQLSLYNVTGKTGQSGAFIQLTIPVTNATYEYVYQALELYVNNAFGQGTPELSVASCSYTGSATLTSVTLVVYPTTDSSPGQGQNITITPSTSACTASGTATLTQGTTYYVDFKVLPTIPVPYGSSGTLTLYLEVENVTSS</sequence>